<dbReference type="Gene3D" id="1.20.120.10">
    <property type="entry name" value="Cytochrome c/b562"/>
    <property type="match status" value="1"/>
</dbReference>
<dbReference type="GO" id="GO:0005506">
    <property type="term" value="F:iron ion binding"/>
    <property type="evidence" value="ECO:0007669"/>
    <property type="project" value="InterPro"/>
</dbReference>
<reference evidence="2 3" key="1">
    <citation type="submission" date="2016-06" db="EMBL/GenBank/DDBJ databases">
        <title>Draft genome of Moraxella atlantae CCUG 59586.</title>
        <authorList>
            <person name="Salva-Serra F."/>
            <person name="Engstrom-Jakobsson H."/>
            <person name="Thorell K."/>
            <person name="Gonzales-Siles L."/>
            <person name="Karlsson R."/>
            <person name="Boulund F."/>
            <person name="Engstrand L."/>
            <person name="Kristiansson E."/>
            <person name="Moore E."/>
        </authorList>
    </citation>
    <scope>NUCLEOTIDE SEQUENCE [LARGE SCALE GENOMIC DNA]</scope>
    <source>
        <strain evidence="2 3">CCUG 59586</strain>
    </source>
</reference>
<dbReference type="EMBL" id="LZNA01000023">
    <property type="protein sequence ID" value="OBX82341.1"/>
    <property type="molecule type" value="Genomic_DNA"/>
</dbReference>
<comment type="caution">
    <text evidence="2">The sequence shown here is derived from an EMBL/GenBank/DDBJ whole genome shotgun (WGS) entry which is preliminary data.</text>
</comment>
<proteinExistence type="predicted"/>
<dbReference type="RefSeq" id="WP_067335747.1">
    <property type="nucleotide sequence ID" value="NZ_LZNA01000023.1"/>
</dbReference>
<evidence type="ECO:0000256" key="1">
    <source>
        <dbReference type="SAM" id="SignalP"/>
    </source>
</evidence>
<feature type="signal peptide" evidence="1">
    <location>
        <begin position="1"/>
        <end position="28"/>
    </location>
</feature>
<evidence type="ECO:0008006" key="4">
    <source>
        <dbReference type="Google" id="ProtNLM"/>
    </source>
</evidence>
<dbReference type="SUPFAM" id="SSF47175">
    <property type="entry name" value="Cytochromes"/>
    <property type="match status" value="1"/>
</dbReference>
<accession>A0A1B8QGY7</accession>
<dbReference type="GO" id="GO:0020037">
    <property type="term" value="F:heme binding"/>
    <property type="evidence" value="ECO:0007669"/>
    <property type="project" value="InterPro"/>
</dbReference>
<protein>
    <recommendedName>
        <fullName evidence="4">Cytochrome C</fullName>
    </recommendedName>
</protein>
<dbReference type="PROSITE" id="PS51257">
    <property type="entry name" value="PROKAR_LIPOPROTEIN"/>
    <property type="match status" value="1"/>
</dbReference>
<name>A0A1B8QGY7_9GAMM</name>
<dbReference type="GO" id="GO:0009055">
    <property type="term" value="F:electron transfer activity"/>
    <property type="evidence" value="ECO:0007669"/>
    <property type="project" value="InterPro"/>
</dbReference>
<organism evidence="2 3">
    <name type="scientific">Faucicola atlantae</name>
    <dbReference type="NCBI Taxonomy" id="34059"/>
    <lineage>
        <taxon>Bacteria</taxon>
        <taxon>Pseudomonadati</taxon>
        <taxon>Pseudomonadota</taxon>
        <taxon>Gammaproteobacteria</taxon>
        <taxon>Moraxellales</taxon>
        <taxon>Moraxellaceae</taxon>
        <taxon>Faucicola</taxon>
    </lineage>
</organism>
<dbReference type="Pfam" id="PF01322">
    <property type="entry name" value="Cytochrom_C_2"/>
    <property type="match status" value="1"/>
</dbReference>
<gene>
    <name evidence="2" type="ORF">A9306_00365</name>
</gene>
<dbReference type="PROSITE" id="PS51009">
    <property type="entry name" value="CYTCII"/>
    <property type="match status" value="1"/>
</dbReference>
<keyword evidence="1" id="KW-0732">Signal</keyword>
<dbReference type="Proteomes" id="UP000092616">
    <property type="component" value="Unassembled WGS sequence"/>
</dbReference>
<feature type="chain" id="PRO_5008612377" description="Cytochrome C" evidence="1">
    <location>
        <begin position="29"/>
        <end position="159"/>
    </location>
</feature>
<evidence type="ECO:0000313" key="2">
    <source>
        <dbReference type="EMBL" id="OBX82341.1"/>
    </source>
</evidence>
<evidence type="ECO:0000313" key="3">
    <source>
        <dbReference type="Proteomes" id="UP000092616"/>
    </source>
</evidence>
<dbReference type="InterPro" id="IPR002321">
    <property type="entry name" value="Cyt_c_II"/>
</dbReference>
<dbReference type="AlphaFoldDB" id="A0A1B8QGY7"/>
<sequence>MKIGNAYRFAPVLAAAIALSACNQSQQAANPADGAANTAVGAHQDAREDIMHDWGAASKEMNAMLKDPSSFNADNFRAAAKKLDQDAWVHFPAGSEGGDAKPEIWQNPTAWQQEIDKYKQAVAALNTAAQSATSAADVQAQFNDVGASCKSCHQQFREK</sequence>
<keyword evidence="3" id="KW-1185">Reference proteome</keyword>
<dbReference type="InterPro" id="IPR010980">
    <property type="entry name" value="Cyt_c/b562"/>
</dbReference>
<dbReference type="GO" id="GO:0022900">
    <property type="term" value="P:electron transport chain"/>
    <property type="evidence" value="ECO:0007669"/>
    <property type="project" value="InterPro"/>
</dbReference>